<protein>
    <submittedName>
        <fullName evidence="1">Uncharacterized protein</fullName>
    </submittedName>
</protein>
<proteinExistence type="predicted"/>
<evidence type="ECO:0000313" key="1">
    <source>
        <dbReference type="EMBL" id="OCK84820.1"/>
    </source>
</evidence>
<dbReference type="EMBL" id="KV744830">
    <property type="protein sequence ID" value="OCK84820.1"/>
    <property type="molecule type" value="Genomic_DNA"/>
</dbReference>
<accession>A0A8E2EIW5</accession>
<sequence length="248" mass="27354">MTLLLGISGPRGLSAHLPAPSLLLLPPPHTKALPQRPALGLLASATARSKPIHPLPRLASRLFGPVTIWLQFAAACCDLIWAPANTFTHRLKRRSLYIRPKEVACSAKTTLQNKPLDLWRPPPFAFQTPKQQPPGVFTAGKRCHDPYLAARFTSEMSPGAGLDSWKYSGHDPAVQRLCLFSFSRRTGLLPTPTRYHGKEPPSISMNAPWVPLSRPAREHSSSCLSVAFRVPLQLPNDFPCIKRLFPSP</sequence>
<evidence type="ECO:0000313" key="2">
    <source>
        <dbReference type="Proteomes" id="UP000250266"/>
    </source>
</evidence>
<reference evidence="1 2" key="1">
    <citation type="journal article" date="2016" name="Nat. Commun.">
        <title>Ectomycorrhizal ecology is imprinted in the genome of the dominant symbiotic fungus Cenococcum geophilum.</title>
        <authorList>
            <consortium name="DOE Joint Genome Institute"/>
            <person name="Peter M."/>
            <person name="Kohler A."/>
            <person name="Ohm R.A."/>
            <person name="Kuo A."/>
            <person name="Krutzmann J."/>
            <person name="Morin E."/>
            <person name="Arend M."/>
            <person name="Barry K.W."/>
            <person name="Binder M."/>
            <person name="Choi C."/>
            <person name="Clum A."/>
            <person name="Copeland A."/>
            <person name="Grisel N."/>
            <person name="Haridas S."/>
            <person name="Kipfer T."/>
            <person name="LaButti K."/>
            <person name="Lindquist E."/>
            <person name="Lipzen A."/>
            <person name="Maire R."/>
            <person name="Meier B."/>
            <person name="Mihaltcheva S."/>
            <person name="Molinier V."/>
            <person name="Murat C."/>
            <person name="Poggeler S."/>
            <person name="Quandt C.A."/>
            <person name="Sperisen C."/>
            <person name="Tritt A."/>
            <person name="Tisserant E."/>
            <person name="Crous P.W."/>
            <person name="Henrissat B."/>
            <person name="Nehls U."/>
            <person name="Egli S."/>
            <person name="Spatafora J.W."/>
            <person name="Grigoriev I.V."/>
            <person name="Martin F.M."/>
        </authorList>
    </citation>
    <scope>NUCLEOTIDE SEQUENCE [LARGE SCALE GENOMIC DNA]</scope>
    <source>
        <strain evidence="1 2">CBS 459.81</strain>
    </source>
</reference>
<organism evidence="1 2">
    <name type="scientific">Lepidopterella palustris CBS 459.81</name>
    <dbReference type="NCBI Taxonomy" id="1314670"/>
    <lineage>
        <taxon>Eukaryota</taxon>
        <taxon>Fungi</taxon>
        <taxon>Dikarya</taxon>
        <taxon>Ascomycota</taxon>
        <taxon>Pezizomycotina</taxon>
        <taxon>Dothideomycetes</taxon>
        <taxon>Pleosporomycetidae</taxon>
        <taxon>Mytilinidiales</taxon>
        <taxon>Argynnaceae</taxon>
        <taxon>Lepidopterella</taxon>
    </lineage>
</organism>
<dbReference type="AlphaFoldDB" id="A0A8E2EIW5"/>
<name>A0A8E2EIW5_9PEZI</name>
<dbReference type="Proteomes" id="UP000250266">
    <property type="component" value="Unassembled WGS sequence"/>
</dbReference>
<gene>
    <name evidence="1" type="ORF">K432DRAFT_378266</name>
</gene>
<keyword evidence="2" id="KW-1185">Reference proteome</keyword>